<gene>
    <name evidence="7" type="ORF">COCHEDRAFT_1094797</name>
</gene>
<dbReference type="EMBL" id="KB445572">
    <property type="protein sequence ID" value="EMD94345.1"/>
    <property type="molecule type" value="Genomic_DNA"/>
</dbReference>
<evidence type="ECO:0000256" key="4">
    <source>
        <dbReference type="ARBA" id="ARBA00023002"/>
    </source>
</evidence>
<comment type="cofactor">
    <cofactor evidence="1">
        <name>heme</name>
        <dbReference type="ChEBI" id="CHEBI:30413"/>
    </cofactor>
</comment>
<dbReference type="InterPro" id="IPR001128">
    <property type="entry name" value="Cyt_P450"/>
</dbReference>
<dbReference type="OrthoDB" id="1844152at2759"/>
<protein>
    <recommendedName>
        <fullName evidence="9">Cytochrome P450</fullName>
    </recommendedName>
</protein>
<evidence type="ECO:0000256" key="6">
    <source>
        <dbReference type="ARBA" id="ARBA00023033"/>
    </source>
</evidence>
<evidence type="ECO:0000256" key="2">
    <source>
        <dbReference type="ARBA" id="ARBA00010617"/>
    </source>
</evidence>
<evidence type="ECO:0000256" key="1">
    <source>
        <dbReference type="ARBA" id="ARBA00001971"/>
    </source>
</evidence>
<dbReference type="Pfam" id="PF00067">
    <property type="entry name" value="p450"/>
    <property type="match status" value="1"/>
</dbReference>
<sequence>YPDRPYKFQHHPGEIVILPFKYMDAIKNAPEGKLSFQQGSFDMLMGEHTGITGHDLEMATLIRRDVGRLLDRVYTIVDDEAMDALKDEIGPCEDWTEVTLLPKTVRMIVKVSQRVFVGEPLCRDERWLETILNCTAASFGSVTKLWTYNWMTRPFVAWRDPGLRSIRKYKEEARELIRPVLDQRLKDLQDPDFKAPPDLIQLVIDGFKNGKGRNLETQVATQIGTGRAALFTTGVTVFHLIYDLATHPEYIQPLREEVINLGDVPMNRVNVAKLVKLDSFIRECQRWSKFMLIGTMRKVIQPLTLPDGTVLPVGTLLAVDTQNAVFNNSTLEDPHKFDGFRFEKLRTQEGNAMKYQAVTTGADHLVFGYGSQACPGRFFAIHEAKVALARVLLNYDFKLKEKLADSPMARVVGVLTTADPSVKFLFKSRE</sequence>
<evidence type="ECO:0000313" key="8">
    <source>
        <dbReference type="Proteomes" id="UP000016936"/>
    </source>
</evidence>
<dbReference type="GO" id="GO:0020037">
    <property type="term" value="F:heme binding"/>
    <property type="evidence" value="ECO:0007669"/>
    <property type="project" value="InterPro"/>
</dbReference>
<keyword evidence="5" id="KW-0408">Iron</keyword>
<keyword evidence="4" id="KW-0560">Oxidoreductase</keyword>
<dbReference type="AlphaFoldDB" id="M2T9Y8"/>
<accession>M2T9Y8</accession>
<dbReference type="OMA" id="PDQPYEI"/>
<dbReference type="PANTHER" id="PTHR46206:SF6">
    <property type="entry name" value="CYTOCHROME P450 MONOOXYGENASE AN1598-RELATED"/>
    <property type="match status" value="1"/>
</dbReference>
<evidence type="ECO:0008006" key="9">
    <source>
        <dbReference type="Google" id="ProtNLM"/>
    </source>
</evidence>
<dbReference type="GO" id="GO:0004497">
    <property type="term" value="F:monooxygenase activity"/>
    <property type="evidence" value="ECO:0007669"/>
    <property type="project" value="UniProtKB-KW"/>
</dbReference>
<dbReference type="PANTHER" id="PTHR46206">
    <property type="entry name" value="CYTOCHROME P450"/>
    <property type="match status" value="1"/>
</dbReference>
<name>M2T9Y8_COCH5</name>
<keyword evidence="6" id="KW-0503">Monooxygenase</keyword>
<reference evidence="7 8" key="1">
    <citation type="journal article" date="2012" name="PLoS Pathog.">
        <title>Diverse lifestyles and strategies of plant pathogenesis encoded in the genomes of eighteen Dothideomycetes fungi.</title>
        <authorList>
            <person name="Ohm R.A."/>
            <person name="Feau N."/>
            <person name="Henrissat B."/>
            <person name="Schoch C.L."/>
            <person name="Horwitz B.A."/>
            <person name="Barry K.W."/>
            <person name="Condon B.J."/>
            <person name="Copeland A.C."/>
            <person name="Dhillon B."/>
            <person name="Glaser F."/>
            <person name="Hesse C.N."/>
            <person name="Kosti I."/>
            <person name="LaButti K."/>
            <person name="Lindquist E.A."/>
            <person name="Lucas S."/>
            <person name="Salamov A.A."/>
            <person name="Bradshaw R.E."/>
            <person name="Ciuffetti L."/>
            <person name="Hamelin R.C."/>
            <person name="Kema G.H.J."/>
            <person name="Lawrence C."/>
            <person name="Scott J.A."/>
            <person name="Spatafora J.W."/>
            <person name="Turgeon B.G."/>
            <person name="de Wit P.J.G.M."/>
            <person name="Zhong S."/>
            <person name="Goodwin S.B."/>
            <person name="Grigoriev I.V."/>
        </authorList>
    </citation>
    <scope>NUCLEOTIDE SEQUENCE [LARGE SCALE GENOMIC DNA]</scope>
    <source>
        <strain evidence="8">C5 / ATCC 48332 / race O</strain>
    </source>
</reference>
<evidence type="ECO:0000313" key="7">
    <source>
        <dbReference type="EMBL" id="EMD94345.1"/>
    </source>
</evidence>
<dbReference type="Gene3D" id="1.10.630.10">
    <property type="entry name" value="Cytochrome P450"/>
    <property type="match status" value="1"/>
</dbReference>
<organism evidence="7 8">
    <name type="scientific">Cochliobolus heterostrophus (strain C5 / ATCC 48332 / race O)</name>
    <name type="common">Southern corn leaf blight fungus</name>
    <name type="synonym">Bipolaris maydis</name>
    <dbReference type="NCBI Taxonomy" id="701091"/>
    <lineage>
        <taxon>Eukaryota</taxon>
        <taxon>Fungi</taxon>
        <taxon>Dikarya</taxon>
        <taxon>Ascomycota</taxon>
        <taxon>Pezizomycotina</taxon>
        <taxon>Dothideomycetes</taxon>
        <taxon>Pleosporomycetidae</taxon>
        <taxon>Pleosporales</taxon>
        <taxon>Pleosporineae</taxon>
        <taxon>Pleosporaceae</taxon>
        <taxon>Bipolaris</taxon>
    </lineage>
</organism>
<dbReference type="InterPro" id="IPR036396">
    <property type="entry name" value="Cyt_P450_sf"/>
</dbReference>
<dbReference type="SUPFAM" id="SSF48264">
    <property type="entry name" value="Cytochrome P450"/>
    <property type="match status" value="1"/>
</dbReference>
<evidence type="ECO:0000256" key="5">
    <source>
        <dbReference type="ARBA" id="ARBA00023004"/>
    </source>
</evidence>
<dbReference type="eggNOG" id="KOG0157">
    <property type="taxonomic scope" value="Eukaryota"/>
</dbReference>
<dbReference type="HOGENOM" id="CLU_022195_0_2_1"/>
<dbReference type="GO" id="GO:0016705">
    <property type="term" value="F:oxidoreductase activity, acting on paired donors, with incorporation or reduction of molecular oxygen"/>
    <property type="evidence" value="ECO:0007669"/>
    <property type="project" value="InterPro"/>
</dbReference>
<evidence type="ECO:0000256" key="3">
    <source>
        <dbReference type="ARBA" id="ARBA00022723"/>
    </source>
</evidence>
<dbReference type="CDD" id="cd11041">
    <property type="entry name" value="CYP503A1-like"/>
    <property type="match status" value="1"/>
</dbReference>
<dbReference type="GO" id="GO:0005506">
    <property type="term" value="F:iron ion binding"/>
    <property type="evidence" value="ECO:0007669"/>
    <property type="project" value="InterPro"/>
</dbReference>
<dbReference type="Proteomes" id="UP000016936">
    <property type="component" value="Unassembled WGS sequence"/>
</dbReference>
<proteinExistence type="inferred from homology"/>
<comment type="similarity">
    <text evidence="2">Belongs to the cytochrome P450 family.</text>
</comment>
<feature type="non-terminal residue" evidence="7">
    <location>
        <position position="1"/>
    </location>
</feature>
<dbReference type="STRING" id="701091.M2T9Y8"/>
<reference evidence="8" key="2">
    <citation type="journal article" date="2013" name="PLoS Genet.">
        <title>Comparative genome structure, secondary metabolite, and effector coding capacity across Cochliobolus pathogens.</title>
        <authorList>
            <person name="Condon B.J."/>
            <person name="Leng Y."/>
            <person name="Wu D."/>
            <person name="Bushley K.E."/>
            <person name="Ohm R.A."/>
            <person name="Otillar R."/>
            <person name="Martin J."/>
            <person name="Schackwitz W."/>
            <person name="Grimwood J."/>
            <person name="MohdZainudin N."/>
            <person name="Xue C."/>
            <person name="Wang R."/>
            <person name="Manning V.A."/>
            <person name="Dhillon B."/>
            <person name="Tu Z.J."/>
            <person name="Steffenson B.J."/>
            <person name="Salamov A."/>
            <person name="Sun H."/>
            <person name="Lowry S."/>
            <person name="LaButti K."/>
            <person name="Han J."/>
            <person name="Copeland A."/>
            <person name="Lindquist E."/>
            <person name="Barry K."/>
            <person name="Schmutz J."/>
            <person name="Baker S.E."/>
            <person name="Ciuffetti L.M."/>
            <person name="Grigoriev I.V."/>
            <person name="Zhong S."/>
            <person name="Turgeon B.G."/>
        </authorList>
    </citation>
    <scope>NUCLEOTIDE SEQUENCE [LARGE SCALE GENOMIC DNA]</scope>
    <source>
        <strain evidence="8">C5 / ATCC 48332 / race O</strain>
    </source>
</reference>
<keyword evidence="3" id="KW-0479">Metal-binding</keyword>
<keyword evidence="8" id="KW-1185">Reference proteome</keyword>